<dbReference type="Proteomes" id="UP000629870">
    <property type="component" value="Unassembled WGS sequence"/>
</dbReference>
<evidence type="ECO:0000313" key="2">
    <source>
        <dbReference type="EMBL" id="TNM67973.1"/>
    </source>
</evidence>
<comment type="caution">
    <text evidence="2">The sequence shown here is derived from an EMBL/GenBank/DDBJ whole genome shotgun (WGS) entry which is preliminary data.</text>
</comment>
<dbReference type="AlphaFoldDB" id="A0A5C4XXX4"/>
<gene>
    <name evidence="2" type="ORF">FHR04_17515</name>
    <name evidence="1" type="ORF">HNQ04_003625</name>
</gene>
<dbReference type="Proteomes" id="UP000313988">
    <property type="component" value="Unassembled WGS sequence"/>
</dbReference>
<accession>A0A5C4XXX4</accession>
<organism evidence="2 3">
    <name type="scientific">Deinococcus radiopugnans ATCC 19172</name>
    <dbReference type="NCBI Taxonomy" id="585398"/>
    <lineage>
        <taxon>Bacteria</taxon>
        <taxon>Thermotogati</taxon>
        <taxon>Deinococcota</taxon>
        <taxon>Deinococci</taxon>
        <taxon>Deinococcales</taxon>
        <taxon>Deinococcaceae</taxon>
        <taxon>Deinococcus</taxon>
    </lineage>
</organism>
<evidence type="ECO:0000313" key="4">
    <source>
        <dbReference type="Proteomes" id="UP000629870"/>
    </source>
</evidence>
<dbReference type="RefSeq" id="WP_139404528.1">
    <property type="nucleotide sequence ID" value="NZ_JACHEW010000028.1"/>
</dbReference>
<dbReference type="OrthoDB" id="74073at2"/>
<dbReference type="EMBL" id="VDMO01000026">
    <property type="protein sequence ID" value="TNM67973.1"/>
    <property type="molecule type" value="Genomic_DNA"/>
</dbReference>
<protein>
    <submittedName>
        <fullName evidence="2">Uncharacterized protein</fullName>
    </submittedName>
</protein>
<sequence length="66" mass="7651">MPAREFLERRNALWQRLRDLSAEEGWPDSPEFGMALQELCDLIGWDRQRVLAGLGLDEAPVQEDRP</sequence>
<reference evidence="2 3" key="1">
    <citation type="submission" date="2019-06" db="EMBL/GenBank/DDBJ databases">
        <title>Genome sequence of Deinococcus radiopugnans ATCC 19172.</title>
        <authorList>
            <person name="Maclea K.S."/>
            <person name="Maynard C.R."/>
        </authorList>
    </citation>
    <scope>NUCLEOTIDE SEQUENCE [LARGE SCALE GENOMIC DNA]</scope>
    <source>
        <strain evidence="2 3">ATCC 19172</strain>
    </source>
</reference>
<name>A0A5C4XXX4_9DEIO</name>
<proteinExistence type="predicted"/>
<evidence type="ECO:0000313" key="3">
    <source>
        <dbReference type="Proteomes" id="UP000313988"/>
    </source>
</evidence>
<evidence type="ECO:0000313" key="1">
    <source>
        <dbReference type="EMBL" id="MBB6018347.1"/>
    </source>
</evidence>
<dbReference type="EMBL" id="JACHEW010000028">
    <property type="protein sequence ID" value="MBB6018347.1"/>
    <property type="molecule type" value="Genomic_DNA"/>
</dbReference>
<reference evidence="1 4" key="2">
    <citation type="submission" date="2020-08" db="EMBL/GenBank/DDBJ databases">
        <title>Genomic Encyclopedia of Type Strains, Phase IV (KMG-IV): sequencing the most valuable type-strain genomes for metagenomic binning, comparative biology and taxonomic classification.</title>
        <authorList>
            <person name="Goeker M."/>
        </authorList>
    </citation>
    <scope>NUCLEOTIDE SEQUENCE [LARGE SCALE GENOMIC DNA]</scope>
    <source>
        <strain evidence="1 4">DSM 12027</strain>
    </source>
</reference>
<keyword evidence="4" id="KW-1185">Reference proteome</keyword>